<reference evidence="1 2" key="1">
    <citation type="journal article" date="2014" name="Am. J. Bot.">
        <title>Genome assembly and annotation for red clover (Trifolium pratense; Fabaceae).</title>
        <authorList>
            <person name="Istvanek J."/>
            <person name="Jaros M."/>
            <person name="Krenek A."/>
            <person name="Repkova J."/>
        </authorList>
    </citation>
    <scope>NUCLEOTIDE SEQUENCE [LARGE SCALE GENOMIC DNA]</scope>
    <source>
        <strain evidence="2">cv. Tatra</strain>
        <tissue evidence="1">Young leaves</tissue>
    </source>
</reference>
<name>A0A2K3KPS4_TRIPR</name>
<evidence type="ECO:0000313" key="1">
    <source>
        <dbReference type="EMBL" id="PNX68243.1"/>
    </source>
</evidence>
<proteinExistence type="predicted"/>
<dbReference type="EMBL" id="ASHM01224497">
    <property type="protein sequence ID" value="PNX68243.1"/>
    <property type="molecule type" value="Genomic_DNA"/>
</dbReference>
<sequence length="53" mass="5788">MDNLQLHSGNPPCIDVAFDYDLLTDTSKNINLQNDRVIKRGGGGVVDEEDEVG</sequence>
<dbReference type="Proteomes" id="UP000236291">
    <property type="component" value="Unassembled WGS sequence"/>
</dbReference>
<evidence type="ECO:0000313" key="2">
    <source>
        <dbReference type="Proteomes" id="UP000236291"/>
    </source>
</evidence>
<comment type="caution">
    <text evidence="1">The sequence shown here is derived from an EMBL/GenBank/DDBJ whole genome shotgun (WGS) entry which is preliminary data.</text>
</comment>
<reference evidence="1 2" key="2">
    <citation type="journal article" date="2017" name="Front. Plant Sci.">
        <title>Gene Classification and Mining of Molecular Markers Useful in Red Clover (Trifolium pratense) Breeding.</title>
        <authorList>
            <person name="Istvanek J."/>
            <person name="Dluhosova J."/>
            <person name="Dluhos P."/>
            <person name="Patkova L."/>
            <person name="Nedelnik J."/>
            <person name="Repkova J."/>
        </authorList>
    </citation>
    <scope>NUCLEOTIDE SEQUENCE [LARGE SCALE GENOMIC DNA]</scope>
    <source>
        <strain evidence="2">cv. Tatra</strain>
        <tissue evidence="1">Young leaves</tissue>
    </source>
</reference>
<organism evidence="1 2">
    <name type="scientific">Trifolium pratense</name>
    <name type="common">Red clover</name>
    <dbReference type="NCBI Taxonomy" id="57577"/>
    <lineage>
        <taxon>Eukaryota</taxon>
        <taxon>Viridiplantae</taxon>
        <taxon>Streptophyta</taxon>
        <taxon>Embryophyta</taxon>
        <taxon>Tracheophyta</taxon>
        <taxon>Spermatophyta</taxon>
        <taxon>Magnoliopsida</taxon>
        <taxon>eudicotyledons</taxon>
        <taxon>Gunneridae</taxon>
        <taxon>Pentapetalae</taxon>
        <taxon>rosids</taxon>
        <taxon>fabids</taxon>
        <taxon>Fabales</taxon>
        <taxon>Fabaceae</taxon>
        <taxon>Papilionoideae</taxon>
        <taxon>50 kb inversion clade</taxon>
        <taxon>NPAAA clade</taxon>
        <taxon>Hologalegina</taxon>
        <taxon>IRL clade</taxon>
        <taxon>Trifolieae</taxon>
        <taxon>Trifolium</taxon>
    </lineage>
</organism>
<protein>
    <submittedName>
        <fullName evidence="1">Uncharacterized protein</fullName>
    </submittedName>
</protein>
<feature type="non-terminal residue" evidence="1">
    <location>
        <position position="53"/>
    </location>
</feature>
<accession>A0A2K3KPS4</accession>
<gene>
    <name evidence="1" type="ORF">L195_g063895</name>
</gene>
<dbReference type="AlphaFoldDB" id="A0A2K3KPS4"/>